<keyword evidence="3 7" id="KW-0547">Nucleotide-binding</keyword>
<evidence type="ECO:0000256" key="3">
    <source>
        <dbReference type="ARBA" id="ARBA00022741"/>
    </source>
</evidence>
<dbReference type="UniPathway" id="UPA00053">
    <property type="reaction ID" value="UER00088"/>
</dbReference>
<feature type="binding site" evidence="7">
    <location>
        <position position="34"/>
    </location>
    <ligand>
        <name>substrate</name>
    </ligand>
</feature>
<keyword evidence="6 7" id="KW-0057">Aromatic amino acid biosynthesis</keyword>
<dbReference type="GO" id="GO:0005524">
    <property type="term" value="F:ATP binding"/>
    <property type="evidence" value="ECO:0007669"/>
    <property type="project" value="UniProtKB-UniRule"/>
</dbReference>
<comment type="subcellular location">
    <subcellularLocation>
        <location evidence="7">Cytoplasm</location>
    </subcellularLocation>
</comment>
<evidence type="ECO:0000256" key="1">
    <source>
        <dbReference type="ARBA" id="ARBA00022605"/>
    </source>
</evidence>
<evidence type="ECO:0000256" key="2">
    <source>
        <dbReference type="ARBA" id="ARBA00022679"/>
    </source>
</evidence>
<dbReference type="GO" id="GO:0009423">
    <property type="term" value="P:chorismate biosynthetic process"/>
    <property type="evidence" value="ECO:0007669"/>
    <property type="project" value="UniProtKB-UniRule"/>
</dbReference>
<feature type="binding site" evidence="7">
    <location>
        <position position="138"/>
    </location>
    <ligand>
        <name>substrate</name>
    </ligand>
</feature>
<evidence type="ECO:0000256" key="7">
    <source>
        <dbReference type="HAMAP-Rule" id="MF_00109"/>
    </source>
</evidence>
<comment type="cofactor">
    <cofactor evidence="7">
        <name>Mg(2+)</name>
        <dbReference type="ChEBI" id="CHEBI:18420"/>
    </cofactor>
    <text evidence="7">Binds 1 Mg(2+) ion per subunit.</text>
</comment>
<accession>A0A1M6DEZ8</accession>
<dbReference type="SUPFAM" id="SSF52540">
    <property type="entry name" value="P-loop containing nucleoside triphosphate hydrolases"/>
    <property type="match status" value="1"/>
</dbReference>
<dbReference type="CDD" id="cd00464">
    <property type="entry name" value="SK"/>
    <property type="match status" value="1"/>
</dbReference>
<evidence type="ECO:0000256" key="5">
    <source>
        <dbReference type="ARBA" id="ARBA00022840"/>
    </source>
</evidence>
<feature type="binding site" evidence="7">
    <location>
        <position position="80"/>
    </location>
    <ligand>
        <name>substrate</name>
    </ligand>
</feature>
<proteinExistence type="inferred from homology"/>
<dbReference type="GO" id="GO:0000287">
    <property type="term" value="F:magnesium ion binding"/>
    <property type="evidence" value="ECO:0007669"/>
    <property type="project" value="UniProtKB-UniRule"/>
</dbReference>
<dbReference type="PRINTS" id="PR01100">
    <property type="entry name" value="SHIKIMTKNASE"/>
</dbReference>
<comment type="caution">
    <text evidence="7">Lacks conserved residue(s) required for the propagation of feature annotation.</text>
</comment>
<feature type="binding site" evidence="7">
    <location>
        <position position="16"/>
    </location>
    <ligand>
        <name>Mg(2+)</name>
        <dbReference type="ChEBI" id="CHEBI:18420"/>
    </ligand>
</feature>
<keyword evidence="2 7" id="KW-0808">Transferase</keyword>
<keyword evidence="7" id="KW-0479">Metal-binding</keyword>
<protein>
    <recommendedName>
        <fullName evidence="7">Shikimate kinase</fullName>
        <shortName evidence="7">SK</shortName>
        <ecNumber evidence="7">2.7.1.71</ecNumber>
    </recommendedName>
</protein>
<comment type="subunit">
    <text evidence="7">Monomer.</text>
</comment>
<feature type="binding site" evidence="7">
    <location>
        <position position="118"/>
    </location>
    <ligand>
        <name>ATP</name>
        <dbReference type="ChEBI" id="CHEBI:30616"/>
    </ligand>
</feature>
<evidence type="ECO:0000313" key="9">
    <source>
        <dbReference type="Proteomes" id="UP000191240"/>
    </source>
</evidence>
<evidence type="ECO:0000256" key="6">
    <source>
        <dbReference type="ARBA" id="ARBA00023141"/>
    </source>
</evidence>
<comment type="function">
    <text evidence="7">Catalyzes the specific phosphorylation of the 3-hydroxyl group of shikimic acid using ATP as a cosubstrate.</text>
</comment>
<keyword evidence="5 7" id="KW-0067">ATP-binding</keyword>
<dbReference type="GO" id="GO:0005829">
    <property type="term" value="C:cytosol"/>
    <property type="evidence" value="ECO:0007669"/>
    <property type="project" value="TreeGrafter"/>
</dbReference>
<gene>
    <name evidence="7" type="primary">aroK</name>
    <name evidence="8" type="ORF">SAMN02745671_01441</name>
</gene>
<evidence type="ECO:0000256" key="4">
    <source>
        <dbReference type="ARBA" id="ARBA00022777"/>
    </source>
</evidence>
<dbReference type="Gene3D" id="3.40.50.300">
    <property type="entry name" value="P-loop containing nucleotide triphosphate hydrolases"/>
    <property type="match status" value="1"/>
</dbReference>
<feature type="binding site" evidence="7">
    <location>
        <position position="58"/>
    </location>
    <ligand>
        <name>substrate</name>
    </ligand>
</feature>
<dbReference type="GO" id="GO:0004765">
    <property type="term" value="F:shikimate kinase activity"/>
    <property type="evidence" value="ECO:0007669"/>
    <property type="project" value="UniProtKB-UniRule"/>
</dbReference>
<dbReference type="EC" id="2.7.1.71" evidence="7"/>
<organism evidence="8 9">
    <name type="scientific">Anaerovibrio lipolyticus DSM 3074</name>
    <dbReference type="NCBI Taxonomy" id="1120997"/>
    <lineage>
        <taxon>Bacteria</taxon>
        <taxon>Bacillati</taxon>
        <taxon>Bacillota</taxon>
        <taxon>Negativicutes</taxon>
        <taxon>Selenomonadales</taxon>
        <taxon>Selenomonadaceae</taxon>
        <taxon>Anaerovibrio</taxon>
    </lineage>
</organism>
<feature type="binding site" evidence="7">
    <location>
        <begin position="12"/>
        <end position="17"/>
    </location>
    <ligand>
        <name>ATP</name>
        <dbReference type="ChEBI" id="CHEBI:30616"/>
    </ligand>
</feature>
<dbReference type="HAMAP" id="MF_00109">
    <property type="entry name" value="Shikimate_kinase"/>
    <property type="match status" value="1"/>
</dbReference>
<reference evidence="8 9" key="1">
    <citation type="submission" date="2016-11" db="EMBL/GenBank/DDBJ databases">
        <authorList>
            <person name="Jaros S."/>
            <person name="Januszkiewicz K."/>
            <person name="Wedrychowicz H."/>
        </authorList>
    </citation>
    <scope>NUCLEOTIDE SEQUENCE [LARGE SCALE GENOMIC DNA]</scope>
    <source>
        <strain evidence="8 9">DSM 3074</strain>
    </source>
</reference>
<dbReference type="AlphaFoldDB" id="A0A1M6DEZ8"/>
<dbReference type="PANTHER" id="PTHR21087:SF16">
    <property type="entry name" value="SHIKIMATE KINASE 1, CHLOROPLASTIC"/>
    <property type="match status" value="1"/>
</dbReference>
<dbReference type="InterPro" id="IPR031322">
    <property type="entry name" value="Shikimate/glucono_kinase"/>
</dbReference>
<dbReference type="PANTHER" id="PTHR21087">
    <property type="entry name" value="SHIKIMATE KINASE"/>
    <property type="match status" value="1"/>
</dbReference>
<keyword evidence="7" id="KW-0460">Magnesium</keyword>
<name>A0A1M6DEZ8_9FIRM</name>
<comment type="similarity">
    <text evidence="7">Belongs to the shikimate kinase family.</text>
</comment>
<dbReference type="GO" id="GO:0009073">
    <property type="term" value="P:aromatic amino acid family biosynthetic process"/>
    <property type="evidence" value="ECO:0007669"/>
    <property type="project" value="UniProtKB-KW"/>
</dbReference>
<dbReference type="InterPro" id="IPR027417">
    <property type="entry name" value="P-loop_NTPase"/>
</dbReference>
<keyword evidence="1 7" id="KW-0028">Amino-acid biosynthesis</keyword>
<sequence length="170" mass="19165">MIKNVVLIGFMGVGKSSTGRMLANMLGFKFIDMDKAIEKKYSMTIPEMFEKYGEAYFREKEKEMCREVASKKSVVISTGGGTVKDPENVEILKRTGKIVCLAASVDSIMERTSARGTRPILDAMEDRRQGIIDLLAERQPMYAQADYTLDTTDLSPLQVSQDIISYMKRR</sequence>
<keyword evidence="4 7" id="KW-0418">Kinase</keyword>
<dbReference type="EMBL" id="FQYW01000011">
    <property type="protein sequence ID" value="SHI71917.1"/>
    <property type="molecule type" value="Genomic_DNA"/>
</dbReference>
<dbReference type="Proteomes" id="UP000191240">
    <property type="component" value="Unassembled WGS sequence"/>
</dbReference>
<dbReference type="InterPro" id="IPR000623">
    <property type="entry name" value="Shikimate_kinase/TSH1"/>
</dbReference>
<comment type="catalytic activity">
    <reaction evidence="7">
        <text>shikimate + ATP = 3-phosphoshikimate + ADP + H(+)</text>
        <dbReference type="Rhea" id="RHEA:13121"/>
        <dbReference type="ChEBI" id="CHEBI:15378"/>
        <dbReference type="ChEBI" id="CHEBI:30616"/>
        <dbReference type="ChEBI" id="CHEBI:36208"/>
        <dbReference type="ChEBI" id="CHEBI:145989"/>
        <dbReference type="ChEBI" id="CHEBI:456216"/>
        <dbReference type="EC" id="2.7.1.71"/>
    </reaction>
</comment>
<evidence type="ECO:0000313" key="8">
    <source>
        <dbReference type="EMBL" id="SHI71917.1"/>
    </source>
</evidence>
<keyword evidence="7" id="KW-0963">Cytoplasm</keyword>
<dbReference type="Pfam" id="PF01202">
    <property type="entry name" value="SKI"/>
    <property type="match status" value="1"/>
</dbReference>
<comment type="pathway">
    <text evidence="7">Metabolic intermediate biosynthesis; chorismate biosynthesis; chorismate from D-erythrose 4-phosphate and phosphoenolpyruvate: step 5/7.</text>
</comment>
<dbReference type="GO" id="GO:0008652">
    <property type="term" value="P:amino acid biosynthetic process"/>
    <property type="evidence" value="ECO:0007669"/>
    <property type="project" value="UniProtKB-KW"/>
</dbReference>